<accession>A0A494VQQ2</accession>
<protein>
    <submittedName>
        <fullName evidence="2">Uncharacterized protein</fullName>
    </submittedName>
</protein>
<proteinExistence type="predicted"/>
<name>A0A494VQQ2_9SPHI</name>
<evidence type="ECO:0000313" key="2">
    <source>
        <dbReference type="EMBL" id="AYL96311.1"/>
    </source>
</evidence>
<gene>
    <name evidence="2" type="ORF">HYN43_013855</name>
</gene>
<dbReference type="Proteomes" id="UP000270046">
    <property type="component" value="Chromosome"/>
</dbReference>
<evidence type="ECO:0000313" key="3">
    <source>
        <dbReference type="Proteomes" id="UP000270046"/>
    </source>
</evidence>
<feature type="transmembrane region" description="Helical" evidence="1">
    <location>
        <begin position="39"/>
        <end position="62"/>
    </location>
</feature>
<feature type="transmembrane region" description="Helical" evidence="1">
    <location>
        <begin position="12"/>
        <end position="33"/>
    </location>
</feature>
<dbReference type="EMBL" id="CP032869">
    <property type="protein sequence ID" value="AYL96311.1"/>
    <property type="molecule type" value="Genomic_DNA"/>
</dbReference>
<keyword evidence="1" id="KW-1133">Transmembrane helix</keyword>
<evidence type="ECO:0000256" key="1">
    <source>
        <dbReference type="SAM" id="Phobius"/>
    </source>
</evidence>
<dbReference type="RefSeq" id="WP_119409909.1">
    <property type="nucleotide sequence ID" value="NZ_CP032869.1"/>
</dbReference>
<dbReference type="KEGG" id="muh:HYN43_013855"/>
<keyword evidence="3" id="KW-1185">Reference proteome</keyword>
<reference evidence="2 3" key="1">
    <citation type="submission" date="2018-10" db="EMBL/GenBank/DDBJ databases">
        <title>Genome sequencing of Mucilaginibacter sp. HYN0043.</title>
        <authorList>
            <person name="Kim M."/>
            <person name="Yi H."/>
        </authorList>
    </citation>
    <scope>NUCLEOTIDE SEQUENCE [LARGE SCALE GENOMIC DNA]</scope>
    <source>
        <strain evidence="2 3">HYN0043</strain>
    </source>
</reference>
<feature type="transmembrane region" description="Helical" evidence="1">
    <location>
        <begin position="106"/>
        <end position="127"/>
    </location>
</feature>
<feature type="transmembrane region" description="Helical" evidence="1">
    <location>
        <begin position="170"/>
        <end position="196"/>
    </location>
</feature>
<organism evidence="2 3">
    <name type="scientific">Mucilaginibacter celer</name>
    <dbReference type="NCBI Taxonomy" id="2305508"/>
    <lineage>
        <taxon>Bacteria</taxon>
        <taxon>Pseudomonadati</taxon>
        <taxon>Bacteroidota</taxon>
        <taxon>Sphingobacteriia</taxon>
        <taxon>Sphingobacteriales</taxon>
        <taxon>Sphingobacteriaceae</taxon>
        <taxon>Mucilaginibacter</taxon>
    </lineage>
</organism>
<keyword evidence="1" id="KW-0812">Transmembrane</keyword>
<keyword evidence="1" id="KW-0472">Membrane</keyword>
<feature type="transmembrane region" description="Helical" evidence="1">
    <location>
        <begin position="74"/>
        <end position="94"/>
    </location>
</feature>
<feature type="transmembrane region" description="Helical" evidence="1">
    <location>
        <begin position="139"/>
        <end position="158"/>
    </location>
</feature>
<sequence length="219" mass="25164">MTINISNTKSILVLSIVYAFLQVFVFAAIKLRLPKFEYAYLAESLVDIIYILWTSLYIIGLLKSANEKSIISGLLVVYIVCHVINSITPNLLIYGSEASYKLYAKWGSTFTTISYYVFVFTWLITFTIKRREFKAQLQFLIFAEILTTMFYAIIPFLAPYFPALNNLDKFIWYISLIDLLIPFAGMYLAVGILNLLNSQPNIEANNYQGEGHIIWPDEL</sequence>
<dbReference type="AlphaFoldDB" id="A0A494VQQ2"/>